<keyword evidence="5 8" id="KW-0812">Transmembrane</keyword>
<evidence type="ECO:0000256" key="6">
    <source>
        <dbReference type="ARBA" id="ARBA00022989"/>
    </source>
</evidence>
<feature type="transmembrane region" description="Helical" evidence="8">
    <location>
        <begin position="201"/>
        <end position="219"/>
    </location>
</feature>
<evidence type="ECO:0000256" key="3">
    <source>
        <dbReference type="ARBA" id="ARBA00022448"/>
    </source>
</evidence>
<gene>
    <name evidence="9" type="ORF">SAMN04487993_1011159</name>
</gene>
<protein>
    <recommendedName>
        <fullName evidence="11">Malonate transporter</fullName>
    </recommendedName>
</protein>
<dbReference type="GO" id="GO:0055085">
    <property type="term" value="P:transmembrane transport"/>
    <property type="evidence" value="ECO:0007669"/>
    <property type="project" value="InterPro"/>
</dbReference>
<dbReference type="Proteomes" id="UP000199093">
    <property type="component" value="Unassembled WGS sequence"/>
</dbReference>
<dbReference type="RefSeq" id="WP_089848117.1">
    <property type="nucleotide sequence ID" value="NZ_FNEJ01000011.1"/>
</dbReference>
<feature type="transmembrane region" description="Helical" evidence="8">
    <location>
        <begin position="287"/>
        <end position="307"/>
    </location>
</feature>
<keyword evidence="6 8" id="KW-1133">Transmembrane helix</keyword>
<organism evidence="9 10">
    <name type="scientific">Salipiger marinus</name>
    <dbReference type="NCBI Taxonomy" id="555512"/>
    <lineage>
        <taxon>Bacteria</taxon>
        <taxon>Pseudomonadati</taxon>
        <taxon>Pseudomonadota</taxon>
        <taxon>Alphaproteobacteria</taxon>
        <taxon>Rhodobacterales</taxon>
        <taxon>Roseobacteraceae</taxon>
        <taxon>Salipiger</taxon>
    </lineage>
</organism>
<dbReference type="PANTHER" id="PTHR36838:SF3">
    <property type="entry name" value="TRANSPORTER AUXIN EFFLUX CARRIER EC FAMILY"/>
    <property type="match status" value="1"/>
</dbReference>
<keyword evidence="3" id="KW-0813">Transport</keyword>
<keyword evidence="7 8" id="KW-0472">Membrane</keyword>
<feature type="transmembrane region" description="Helical" evidence="8">
    <location>
        <begin position="95"/>
        <end position="114"/>
    </location>
</feature>
<evidence type="ECO:0000313" key="10">
    <source>
        <dbReference type="Proteomes" id="UP000199093"/>
    </source>
</evidence>
<sequence>MQALLNVILPVFIVIGAGWLASWRGLLKDNAVDGLMSFTQTIAIPCLLFRAIWTLDLGAYFDPKLLISFYTGAIAGFVVGLLGARYLFRRPWEDSVAIGFCGLFSNSLLLGLPITERAFGPEALNGNYAIISIHSPLGYAIGITAMEIARARSRGTELRRLPVTILRAMFRNALVIGILIGLLFNLGNISLPAPMLEALDMVTRTALPAALFALGGVLYRYRPEGDMRAILFVCALSLGLHPAVMYLMGTALDLPTDAMRSGVVTAAVAPGVNAYVFANMYGVAKRVAASSVLLATGLCIFTTWGWLHLLP</sequence>
<evidence type="ECO:0000313" key="9">
    <source>
        <dbReference type="EMBL" id="SDI87226.1"/>
    </source>
</evidence>
<evidence type="ECO:0008006" key="11">
    <source>
        <dbReference type="Google" id="ProtNLM"/>
    </source>
</evidence>
<dbReference type="STRING" id="555512.SAMN04487993_1011159"/>
<comment type="subcellular location">
    <subcellularLocation>
        <location evidence="1">Cell membrane</location>
        <topology evidence="1">Multi-pass membrane protein</topology>
    </subcellularLocation>
</comment>
<feature type="transmembrane region" description="Helical" evidence="8">
    <location>
        <begin position="6"/>
        <end position="23"/>
    </location>
</feature>
<feature type="transmembrane region" description="Helical" evidence="8">
    <location>
        <begin position="65"/>
        <end position="88"/>
    </location>
</feature>
<dbReference type="OrthoDB" id="9810457at2"/>
<dbReference type="InterPro" id="IPR004776">
    <property type="entry name" value="Mem_transp_PIN-like"/>
</dbReference>
<keyword evidence="10" id="KW-1185">Reference proteome</keyword>
<feature type="transmembrane region" description="Helical" evidence="8">
    <location>
        <begin position="258"/>
        <end position="278"/>
    </location>
</feature>
<feature type="transmembrane region" description="Helical" evidence="8">
    <location>
        <begin position="231"/>
        <end position="252"/>
    </location>
</feature>
<dbReference type="EMBL" id="FNEJ01000011">
    <property type="protein sequence ID" value="SDI87226.1"/>
    <property type="molecule type" value="Genomic_DNA"/>
</dbReference>
<proteinExistence type="inferred from homology"/>
<accession>A0A1G8P4K7</accession>
<keyword evidence="4" id="KW-1003">Cell membrane</keyword>
<name>A0A1G8P4K7_9RHOB</name>
<evidence type="ECO:0000256" key="4">
    <source>
        <dbReference type="ARBA" id="ARBA00022475"/>
    </source>
</evidence>
<feature type="transmembrane region" description="Helical" evidence="8">
    <location>
        <begin position="170"/>
        <end position="189"/>
    </location>
</feature>
<dbReference type="Pfam" id="PF03547">
    <property type="entry name" value="Mem_trans"/>
    <property type="match status" value="1"/>
</dbReference>
<feature type="transmembrane region" description="Helical" evidence="8">
    <location>
        <begin position="126"/>
        <end position="149"/>
    </location>
</feature>
<evidence type="ECO:0000256" key="1">
    <source>
        <dbReference type="ARBA" id="ARBA00004651"/>
    </source>
</evidence>
<dbReference type="AlphaFoldDB" id="A0A1G8P4K7"/>
<evidence type="ECO:0000256" key="2">
    <source>
        <dbReference type="ARBA" id="ARBA00010145"/>
    </source>
</evidence>
<dbReference type="Gene3D" id="1.20.1530.20">
    <property type="match status" value="2"/>
</dbReference>
<evidence type="ECO:0000256" key="8">
    <source>
        <dbReference type="SAM" id="Phobius"/>
    </source>
</evidence>
<dbReference type="InterPro" id="IPR038770">
    <property type="entry name" value="Na+/solute_symporter_sf"/>
</dbReference>
<evidence type="ECO:0000256" key="7">
    <source>
        <dbReference type="ARBA" id="ARBA00023136"/>
    </source>
</evidence>
<dbReference type="PANTHER" id="PTHR36838">
    <property type="entry name" value="AUXIN EFFLUX CARRIER FAMILY PROTEIN"/>
    <property type="match status" value="1"/>
</dbReference>
<comment type="similarity">
    <text evidence="2">Belongs to the auxin efflux carrier (TC 2.A.69) family.</text>
</comment>
<dbReference type="GO" id="GO:0005886">
    <property type="term" value="C:plasma membrane"/>
    <property type="evidence" value="ECO:0007669"/>
    <property type="project" value="UniProtKB-SubCell"/>
</dbReference>
<evidence type="ECO:0000256" key="5">
    <source>
        <dbReference type="ARBA" id="ARBA00022692"/>
    </source>
</evidence>
<reference evidence="9 10" key="1">
    <citation type="submission" date="2016-10" db="EMBL/GenBank/DDBJ databases">
        <authorList>
            <person name="de Groot N.N."/>
        </authorList>
    </citation>
    <scope>NUCLEOTIDE SEQUENCE [LARGE SCALE GENOMIC DNA]</scope>
    <source>
        <strain evidence="9 10">DSM 26424</strain>
    </source>
</reference>